<gene>
    <name evidence="1" type="ORF">ACFQ39_00595</name>
</gene>
<name>A0ABW3Y0R2_9FLAO</name>
<proteinExistence type="predicted"/>
<accession>A0ABW3Y0R2</accession>
<protein>
    <submittedName>
        <fullName evidence="1">Na(+)-translocating NADH-quinone reductase subunit F</fullName>
    </submittedName>
</protein>
<dbReference type="Proteomes" id="UP001597201">
    <property type="component" value="Unassembled WGS sequence"/>
</dbReference>
<evidence type="ECO:0000313" key="2">
    <source>
        <dbReference type="Proteomes" id="UP001597201"/>
    </source>
</evidence>
<evidence type="ECO:0000313" key="1">
    <source>
        <dbReference type="EMBL" id="MFD1314098.1"/>
    </source>
</evidence>
<sequence>MNLAPRLEHAITKLYNAFHQNTLNPEDCYRCAVGNICDNQDFWKHFTDKHGSDQLNYLGRVHELMGRKYYGYLPSELLKIESTFLEGCGYKKASVQKRSISDRYSKDQLFDGLFSAVALLCALEGIENVMDYSKLFHHEKDIPVYELPF</sequence>
<dbReference type="RefSeq" id="WP_377175383.1">
    <property type="nucleotide sequence ID" value="NZ_JBHTMY010000001.1"/>
</dbReference>
<organism evidence="1 2">
    <name type="scientific">Namhaeicola litoreus</name>
    <dbReference type="NCBI Taxonomy" id="1052145"/>
    <lineage>
        <taxon>Bacteria</taxon>
        <taxon>Pseudomonadati</taxon>
        <taxon>Bacteroidota</taxon>
        <taxon>Flavobacteriia</taxon>
        <taxon>Flavobacteriales</taxon>
        <taxon>Flavobacteriaceae</taxon>
        <taxon>Namhaeicola</taxon>
    </lineage>
</organism>
<comment type="caution">
    <text evidence="1">The sequence shown here is derived from an EMBL/GenBank/DDBJ whole genome shotgun (WGS) entry which is preliminary data.</text>
</comment>
<dbReference type="EMBL" id="JBHTMY010000001">
    <property type="protein sequence ID" value="MFD1314098.1"/>
    <property type="molecule type" value="Genomic_DNA"/>
</dbReference>
<keyword evidence="2" id="KW-1185">Reference proteome</keyword>
<reference evidence="2" key="1">
    <citation type="journal article" date="2019" name="Int. J. Syst. Evol. Microbiol.">
        <title>The Global Catalogue of Microorganisms (GCM) 10K type strain sequencing project: providing services to taxonomists for standard genome sequencing and annotation.</title>
        <authorList>
            <consortium name="The Broad Institute Genomics Platform"/>
            <consortium name="The Broad Institute Genome Sequencing Center for Infectious Disease"/>
            <person name="Wu L."/>
            <person name="Ma J."/>
        </authorList>
    </citation>
    <scope>NUCLEOTIDE SEQUENCE [LARGE SCALE GENOMIC DNA]</scope>
    <source>
        <strain evidence="2">CCUG 61485</strain>
    </source>
</reference>